<evidence type="ECO:0000256" key="4">
    <source>
        <dbReference type="ARBA" id="ARBA00023014"/>
    </source>
</evidence>
<dbReference type="InterPro" id="IPR017941">
    <property type="entry name" value="Rieske_2Fe-2S"/>
</dbReference>
<keyword evidence="1" id="KW-0001">2Fe-2S</keyword>
<dbReference type="GO" id="GO:0051537">
    <property type="term" value="F:2 iron, 2 sulfur cluster binding"/>
    <property type="evidence" value="ECO:0007669"/>
    <property type="project" value="UniProtKB-KW"/>
</dbReference>
<dbReference type="Pfam" id="PF00355">
    <property type="entry name" value="Rieske"/>
    <property type="match status" value="1"/>
</dbReference>
<protein>
    <submittedName>
        <fullName evidence="8">Nitrite reductase</fullName>
    </submittedName>
</protein>
<keyword evidence="2" id="KW-0479">Metal-binding</keyword>
<evidence type="ECO:0000259" key="7">
    <source>
        <dbReference type="PROSITE" id="PS51296"/>
    </source>
</evidence>
<sequence length="115" mass="13238">MLQWYKIDEAQFLKDKGITEHKFGGKTICLTWFEEQLHAFSRKCPHAGAPLKNGWCERGKVICPFHRHEFDLVTGKGAPAQHDFIHIYPIKQEGGAHFVGIEKGFWQNFLPSKSN</sequence>
<dbReference type="SUPFAM" id="SSF50022">
    <property type="entry name" value="ISP domain"/>
    <property type="match status" value="1"/>
</dbReference>
<proteinExistence type="inferred from homology"/>
<dbReference type="CDD" id="cd03467">
    <property type="entry name" value="Rieske"/>
    <property type="match status" value="1"/>
</dbReference>
<dbReference type="AlphaFoldDB" id="A0A363NT21"/>
<dbReference type="PANTHER" id="PTHR21496">
    <property type="entry name" value="FERREDOXIN-RELATED"/>
    <property type="match status" value="1"/>
</dbReference>
<dbReference type="PROSITE" id="PS51296">
    <property type="entry name" value="RIESKE"/>
    <property type="match status" value="1"/>
</dbReference>
<dbReference type="OrthoDB" id="593800at2"/>
<comment type="similarity">
    <text evidence="6">Belongs to the bacterial ring-hydroxylating dioxygenase ferredoxin component family.</text>
</comment>
<dbReference type="Gene3D" id="2.102.10.10">
    <property type="entry name" value="Rieske [2Fe-2S] iron-sulphur domain"/>
    <property type="match status" value="1"/>
</dbReference>
<accession>A0A363NT21</accession>
<dbReference type="InterPro" id="IPR036922">
    <property type="entry name" value="Rieske_2Fe-2S_sf"/>
</dbReference>
<reference evidence="8 9" key="1">
    <citation type="submission" date="2018-04" db="EMBL/GenBank/DDBJ databases">
        <title>Sphingobacterium sp. M46 Genome.</title>
        <authorList>
            <person name="Cheng J."/>
            <person name="Li Y."/>
        </authorList>
    </citation>
    <scope>NUCLEOTIDE SEQUENCE [LARGE SCALE GENOMIC DNA]</scope>
    <source>
        <strain evidence="8 9">M46</strain>
    </source>
</reference>
<name>A0A363NT21_9SPHI</name>
<organism evidence="8 9">
    <name type="scientific">Sphingobacterium athyrii</name>
    <dbReference type="NCBI Taxonomy" id="2152717"/>
    <lineage>
        <taxon>Bacteria</taxon>
        <taxon>Pseudomonadati</taxon>
        <taxon>Bacteroidota</taxon>
        <taxon>Sphingobacteriia</taxon>
        <taxon>Sphingobacteriales</taxon>
        <taxon>Sphingobacteriaceae</taxon>
        <taxon>Sphingobacterium</taxon>
    </lineage>
</organism>
<evidence type="ECO:0000313" key="8">
    <source>
        <dbReference type="EMBL" id="PUV23878.1"/>
    </source>
</evidence>
<keyword evidence="9" id="KW-1185">Reference proteome</keyword>
<comment type="cofactor">
    <cofactor evidence="5">
        <name>[2Fe-2S] cluster</name>
        <dbReference type="ChEBI" id="CHEBI:190135"/>
    </cofactor>
</comment>
<evidence type="ECO:0000256" key="6">
    <source>
        <dbReference type="ARBA" id="ARBA00038001"/>
    </source>
</evidence>
<dbReference type="RefSeq" id="WP_108633807.1">
    <property type="nucleotide sequence ID" value="NZ_DAMCKI010000002.1"/>
</dbReference>
<evidence type="ECO:0000256" key="5">
    <source>
        <dbReference type="ARBA" id="ARBA00034078"/>
    </source>
</evidence>
<evidence type="ECO:0000256" key="1">
    <source>
        <dbReference type="ARBA" id="ARBA00022714"/>
    </source>
</evidence>
<evidence type="ECO:0000256" key="3">
    <source>
        <dbReference type="ARBA" id="ARBA00023004"/>
    </source>
</evidence>
<keyword evidence="3" id="KW-0408">Iron</keyword>
<evidence type="ECO:0000313" key="9">
    <source>
        <dbReference type="Proteomes" id="UP000250831"/>
    </source>
</evidence>
<evidence type="ECO:0000256" key="2">
    <source>
        <dbReference type="ARBA" id="ARBA00022723"/>
    </source>
</evidence>
<feature type="domain" description="Rieske" evidence="7">
    <location>
        <begin position="4"/>
        <end position="99"/>
    </location>
</feature>
<dbReference type="EMBL" id="QCXX01000003">
    <property type="protein sequence ID" value="PUV23878.1"/>
    <property type="molecule type" value="Genomic_DNA"/>
</dbReference>
<gene>
    <name evidence="8" type="ORF">DCO56_10855</name>
</gene>
<comment type="caution">
    <text evidence="8">The sequence shown here is derived from an EMBL/GenBank/DDBJ whole genome shotgun (WGS) entry which is preliminary data.</text>
</comment>
<keyword evidence="4" id="KW-0411">Iron-sulfur</keyword>
<dbReference type="GO" id="GO:0046872">
    <property type="term" value="F:metal ion binding"/>
    <property type="evidence" value="ECO:0007669"/>
    <property type="project" value="UniProtKB-KW"/>
</dbReference>
<dbReference type="PANTHER" id="PTHR21496:SF0">
    <property type="entry name" value="RIESKE DOMAIN-CONTAINING PROTEIN"/>
    <property type="match status" value="1"/>
</dbReference>
<dbReference type="Proteomes" id="UP000250831">
    <property type="component" value="Unassembled WGS sequence"/>
</dbReference>